<reference evidence="2 3" key="1">
    <citation type="submission" date="2013-03" db="EMBL/GenBank/DDBJ databases">
        <title>The Genome Sequence of Phialophora europaea CBS 101466.</title>
        <authorList>
            <consortium name="The Broad Institute Genomics Platform"/>
            <person name="Cuomo C."/>
            <person name="de Hoog S."/>
            <person name="Gorbushina A."/>
            <person name="Walker B."/>
            <person name="Young S.K."/>
            <person name="Zeng Q."/>
            <person name="Gargeya S."/>
            <person name="Fitzgerald M."/>
            <person name="Haas B."/>
            <person name="Abouelleil A."/>
            <person name="Allen A.W."/>
            <person name="Alvarado L."/>
            <person name="Arachchi H.M."/>
            <person name="Berlin A.M."/>
            <person name="Chapman S.B."/>
            <person name="Gainer-Dewar J."/>
            <person name="Goldberg J."/>
            <person name="Griggs A."/>
            <person name="Gujja S."/>
            <person name="Hansen M."/>
            <person name="Howarth C."/>
            <person name="Imamovic A."/>
            <person name="Ireland A."/>
            <person name="Larimer J."/>
            <person name="McCowan C."/>
            <person name="Murphy C."/>
            <person name="Pearson M."/>
            <person name="Poon T.W."/>
            <person name="Priest M."/>
            <person name="Roberts A."/>
            <person name="Saif S."/>
            <person name="Shea T."/>
            <person name="Sisk P."/>
            <person name="Sykes S."/>
            <person name="Wortman J."/>
            <person name="Nusbaum C."/>
            <person name="Birren B."/>
        </authorList>
    </citation>
    <scope>NUCLEOTIDE SEQUENCE [LARGE SCALE GENOMIC DNA]</scope>
    <source>
        <strain evidence="2 3">CBS 101466</strain>
    </source>
</reference>
<dbReference type="Pfam" id="PF11905">
    <property type="entry name" value="DUF3425"/>
    <property type="match status" value="1"/>
</dbReference>
<dbReference type="InParanoid" id="W2RN75"/>
<keyword evidence="3" id="KW-1185">Reference proteome</keyword>
<dbReference type="AlphaFoldDB" id="W2RN75"/>
<dbReference type="STRING" id="1220924.W2RN75"/>
<evidence type="ECO:0000313" key="2">
    <source>
        <dbReference type="EMBL" id="ETN37946.1"/>
    </source>
</evidence>
<dbReference type="HOGENOM" id="CLU_033726_0_2_1"/>
<feature type="compositionally biased region" description="Gly residues" evidence="1">
    <location>
        <begin position="54"/>
        <end position="75"/>
    </location>
</feature>
<organism evidence="2 3">
    <name type="scientific">Cyphellophora europaea (strain CBS 101466)</name>
    <name type="common">Phialophora europaea</name>
    <dbReference type="NCBI Taxonomy" id="1220924"/>
    <lineage>
        <taxon>Eukaryota</taxon>
        <taxon>Fungi</taxon>
        <taxon>Dikarya</taxon>
        <taxon>Ascomycota</taxon>
        <taxon>Pezizomycotina</taxon>
        <taxon>Eurotiomycetes</taxon>
        <taxon>Chaetothyriomycetidae</taxon>
        <taxon>Chaetothyriales</taxon>
        <taxon>Cyphellophoraceae</taxon>
        <taxon>Cyphellophora</taxon>
    </lineage>
</organism>
<dbReference type="GeneID" id="19974908"/>
<feature type="compositionally biased region" description="Basic residues" evidence="1">
    <location>
        <begin position="39"/>
        <end position="48"/>
    </location>
</feature>
<dbReference type="VEuPathDB" id="FungiDB:HMPREF1541_07569"/>
<evidence type="ECO:0008006" key="4">
    <source>
        <dbReference type="Google" id="ProtNLM"/>
    </source>
</evidence>
<evidence type="ECO:0000256" key="1">
    <source>
        <dbReference type="SAM" id="MobiDB-lite"/>
    </source>
</evidence>
<feature type="region of interest" description="Disordered" evidence="1">
    <location>
        <begin position="1"/>
        <end position="24"/>
    </location>
</feature>
<protein>
    <recommendedName>
        <fullName evidence="4">BZIP domain-containing protein</fullName>
    </recommendedName>
</protein>
<gene>
    <name evidence="2" type="ORF">HMPREF1541_07569</name>
</gene>
<sequence>MIQAHAIVRPGADSPHDDWSGITDPTLRRKLQNRCNQRAARRRRKAHHAAATVGGAGAGAGGGGQKTAAEGGGRLLGDEGGLHRHVALSEGQWRAPPDVDGALSFVRRAAVAVKWMPPVTTATANGSDHDEKERQEAPSTFASIRAASNCRAHVLSYITAIQAHASPATLAKKLYPMPADHLLTLIYYNVYRALIQNIAILGLDLDLMNRDDYPSPFLPMSPSASSAIAALPPEMMPTRVQKTVAHHPQWDIFPDPQVRDNIITYPQELIDDTELCLEMVGSQSRLRSESSDEAGCYVWGEPWQIDSWEVTERFVRKYYWLFAGSTGFERSTNRWRRQRGVPELDFAKLIEDAELSSPSNDSLPSAGSSVDAYS</sequence>
<dbReference type="RefSeq" id="XP_008720115.1">
    <property type="nucleotide sequence ID" value="XM_008721893.1"/>
</dbReference>
<dbReference type="PANTHER" id="PTHR38116:SF1">
    <property type="entry name" value="BZIP DOMAIN-CONTAINING PROTEIN"/>
    <property type="match status" value="1"/>
</dbReference>
<feature type="region of interest" description="Disordered" evidence="1">
    <location>
        <begin position="39"/>
        <end position="77"/>
    </location>
</feature>
<dbReference type="InterPro" id="IPR021833">
    <property type="entry name" value="DUF3425"/>
</dbReference>
<feature type="region of interest" description="Disordered" evidence="1">
    <location>
        <begin position="355"/>
        <end position="374"/>
    </location>
</feature>
<proteinExistence type="predicted"/>
<dbReference type="OrthoDB" id="2245989at2759"/>
<name>W2RN75_CYPE1</name>
<dbReference type="PANTHER" id="PTHR38116">
    <property type="entry name" value="CHROMOSOME 7, WHOLE GENOME SHOTGUN SEQUENCE"/>
    <property type="match status" value="1"/>
</dbReference>
<feature type="compositionally biased region" description="Polar residues" evidence="1">
    <location>
        <begin position="356"/>
        <end position="368"/>
    </location>
</feature>
<dbReference type="Proteomes" id="UP000030752">
    <property type="component" value="Unassembled WGS sequence"/>
</dbReference>
<dbReference type="EMBL" id="KB822723">
    <property type="protein sequence ID" value="ETN37946.1"/>
    <property type="molecule type" value="Genomic_DNA"/>
</dbReference>
<dbReference type="eggNOG" id="ENOG502S6JE">
    <property type="taxonomic scope" value="Eukaryota"/>
</dbReference>
<evidence type="ECO:0000313" key="3">
    <source>
        <dbReference type="Proteomes" id="UP000030752"/>
    </source>
</evidence>
<accession>W2RN75</accession>